<dbReference type="GeneTree" id="ENSGT01030000239687"/>
<dbReference type="OMA" id="HICPDSI"/>
<dbReference type="Pfam" id="PF00240">
    <property type="entry name" value="ubiquitin"/>
    <property type="match status" value="1"/>
</dbReference>
<dbReference type="SUPFAM" id="SSF54236">
    <property type="entry name" value="Ubiquitin-like"/>
    <property type="match status" value="1"/>
</dbReference>
<evidence type="ECO:0000313" key="2">
    <source>
        <dbReference type="Ensembl" id="ENSGMOP00000032674.1"/>
    </source>
</evidence>
<protein>
    <recommendedName>
        <fullName evidence="1">Ubiquitin-like domain-containing protein</fullName>
    </recommendedName>
</protein>
<dbReference type="Proteomes" id="UP000694546">
    <property type="component" value="Unassembled WGS sequence"/>
</dbReference>
<dbReference type="Ensembl" id="ENSGMOT00000075563.1">
    <property type="protein sequence ID" value="ENSGMOP00000032674.1"/>
    <property type="gene ID" value="ENSGMOG00000032767.1"/>
</dbReference>
<organism evidence="2 3">
    <name type="scientific">Gadus morhua</name>
    <name type="common">Atlantic cod</name>
    <dbReference type="NCBI Taxonomy" id="8049"/>
    <lineage>
        <taxon>Eukaryota</taxon>
        <taxon>Metazoa</taxon>
        <taxon>Chordata</taxon>
        <taxon>Craniata</taxon>
        <taxon>Vertebrata</taxon>
        <taxon>Euteleostomi</taxon>
        <taxon>Actinopterygii</taxon>
        <taxon>Neopterygii</taxon>
        <taxon>Teleostei</taxon>
        <taxon>Neoteleostei</taxon>
        <taxon>Acanthomorphata</taxon>
        <taxon>Zeiogadaria</taxon>
        <taxon>Gadariae</taxon>
        <taxon>Gadiformes</taxon>
        <taxon>Gadoidei</taxon>
        <taxon>Gadidae</taxon>
        <taxon>Gadus</taxon>
    </lineage>
</organism>
<accession>A0A8C5AI94</accession>
<dbReference type="AlphaFoldDB" id="A0A8C5AI94"/>
<name>A0A8C5AI94_GADMO</name>
<evidence type="ECO:0000259" key="1">
    <source>
        <dbReference type="PROSITE" id="PS50053"/>
    </source>
</evidence>
<reference evidence="2" key="2">
    <citation type="submission" date="2025-09" db="UniProtKB">
        <authorList>
            <consortium name="Ensembl"/>
        </authorList>
    </citation>
    <scope>IDENTIFICATION</scope>
</reference>
<dbReference type="Gene3D" id="3.10.20.90">
    <property type="entry name" value="Phosphatidylinositol 3-kinase Catalytic Subunit, Chain A, domain 1"/>
    <property type="match status" value="1"/>
</dbReference>
<dbReference type="PROSITE" id="PS50053">
    <property type="entry name" value="UBIQUITIN_2"/>
    <property type="match status" value="1"/>
</dbReference>
<feature type="domain" description="Ubiquitin-like" evidence="1">
    <location>
        <begin position="32"/>
        <end position="91"/>
    </location>
</feature>
<proteinExistence type="predicted"/>
<sequence>MGSIYQVVVNGCNGVLITLDLCNTDEQMKAMTVQHLKKKLAARLPGNAGTCMDTIRLTFANKGMNDDQKTLVSYGVQHKSQIQMVMRVPGGVQLKRRR</sequence>
<reference evidence="2" key="1">
    <citation type="submission" date="2025-08" db="UniProtKB">
        <authorList>
            <consortium name="Ensembl"/>
        </authorList>
    </citation>
    <scope>IDENTIFICATION</scope>
</reference>
<dbReference type="CDD" id="cd17039">
    <property type="entry name" value="Ubl_ubiquitin_like"/>
    <property type="match status" value="1"/>
</dbReference>
<evidence type="ECO:0000313" key="3">
    <source>
        <dbReference type="Proteomes" id="UP000694546"/>
    </source>
</evidence>
<dbReference type="InterPro" id="IPR029071">
    <property type="entry name" value="Ubiquitin-like_domsf"/>
</dbReference>
<keyword evidence="3" id="KW-1185">Reference proteome</keyword>
<dbReference type="InterPro" id="IPR000626">
    <property type="entry name" value="Ubiquitin-like_dom"/>
</dbReference>